<name>A0A8F9TXC0_9BACT</name>
<dbReference type="EMBL" id="CP080507">
    <property type="protein sequence ID" value="QYM79850.1"/>
    <property type="molecule type" value="Genomic_DNA"/>
</dbReference>
<evidence type="ECO:0000259" key="3">
    <source>
        <dbReference type="PROSITE" id="PS50222"/>
    </source>
</evidence>
<dbReference type="InterPro" id="IPR011992">
    <property type="entry name" value="EF-hand-dom_pair"/>
</dbReference>
<feature type="signal peptide" evidence="2">
    <location>
        <begin position="1"/>
        <end position="25"/>
    </location>
</feature>
<feature type="region of interest" description="Disordered" evidence="1">
    <location>
        <begin position="72"/>
        <end position="111"/>
    </location>
</feature>
<dbReference type="RefSeq" id="WP_220164238.1">
    <property type="nucleotide sequence ID" value="NZ_CP080507.1"/>
</dbReference>
<feature type="chain" id="PRO_5034192125" evidence="2">
    <location>
        <begin position="26"/>
        <end position="111"/>
    </location>
</feature>
<evidence type="ECO:0000313" key="5">
    <source>
        <dbReference type="Proteomes" id="UP000825051"/>
    </source>
</evidence>
<dbReference type="Pfam" id="PF13202">
    <property type="entry name" value="EF-hand_5"/>
    <property type="match status" value="2"/>
</dbReference>
<dbReference type="SUPFAM" id="SSF47473">
    <property type="entry name" value="EF-hand"/>
    <property type="match status" value="1"/>
</dbReference>
<gene>
    <name evidence="4" type="ORF">K0B96_04315</name>
</gene>
<feature type="region of interest" description="Disordered" evidence="1">
    <location>
        <begin position="21"/>
        <end position="48"/>
    </location>
</feature>
<feature type="compositionally biased region" description="Basic and acidic residues" evidence="1">
    <location>
        <begin position="72"/>
        <end position="100"/>
    </location>
</feature>
<dbReference type="PROSITE" id="PS50222">
    <property type="entry name" value="EF_HAND_2"/>
    <property type="match status" value="1"/>
</dbReference>
<dbReference type="Proteomes" id="UP000825051">
    <property type="component" value="Chromosome"/>
</dbReference>
<organism evidence="4 5">
    <name type="scientific">Horticoccus luteus</name>
    <dbReference type="NCBI Taxonomy" id="2862869"/>
    <lineage>
        <taxon>Bacteria</taxon>
        <taxon>Pseudomonadati</taxon>
        <taxon>Verrucomicrobiota</taxon>
        <taxon>Opitutia</taxon>
        <taxon>Opitutales</taxon>
        <taxon>Opitutaceae</taxon>
        <taxon>Horticoccus</taxon>
    </lineage>
</organism>
<sequence>MKNPIRLLCALPLLALALPAQPADAAPPSPPDSAHGHRPPPPPLLVALDANHDGVISADEIARASTALLTLDKNHDGQLTPDEFRPAHPPHGDRPPRPEMDDSAPPIPPAP</sequence>
<feature type="domain" description="EF-hand" evidence="3">
    <location>
        <begin position="59"/>
        <end position="94"/>
    </location>
</feature>
<evidence type="ECO:0000313" key="4">
    <source>
        <dbReference type="EMBL" id="QYM79850.1"/>
    </source>
</evidence>
<protein>
    <submittedName>
        <fullName evidence="4">EF-hand domain-containing protein</fullName>
    </submittedName>
</protein>
<keyword evidence="2" id="KW-0732">Signal</keyword>
<accession>A0A8F9TXC0</accession>
<evidence type="ECO:0000256" key="1">
    <source>
        <dbReference type="SAM" id="MobiDB-lite"/>
    </source>
</evidence>
<dbReference type="InterPro" id="IPR002048">
    <property type="entry name" value="EF_hand_dom"/>
</dbReference>
<reference evidence="4" key="1">
    <citation type="submission" date="2021-08" db="EMBL/GenBank/DDBJ databases">
        <title>Genome of a novel bacterium of the phylum Verrucomicrobia, Oleiharenicola sp. KSB-15.</title>
        <authorList>
            <person name="Chung J.-H."/>
            <person name="Ahn J.-H."/>
            <person name="Yoon Y."/>
            <person name="Kim D.-Y."/>
            <person name="An S.-H."/>
            <person name="Park I."/>
            <person name="Yeon J."/>
        </authorList>
    </citation>
    <scope>NUCLEOTIDE SEQUENCE</scope>
    <source>
        <strain evidence="4">KSB-15</strain>
    </source>
</reference>
<dbReference type="KEGG" id="ole:K0B96_04315"/>
<dbReference type="AlphaFoldDB" id="A0A8F9TXC0"/>
<dbReference type="PROSITE" id="PS00018">
    <property type="entry name" value="EF_HAND_1"/>
    <property type="match status" value="1"/>
</dbReference>
<keyword evidence="5" id="KW-1185">Reference proteome</keyword>
<dbReference type="InterPro" id="IPR018247">
    <property type="entry name" value="EF_Hand_1_Ca_BS"/>
</dbReference>
<evidence type="ECO:0000256" key="2">
    <source>
        <dbReference type="SAM" id="SignalP"/>
    </source>
</evidence>
<dbReference type="Gene3D" id="1.10.238.10">
    <property type="entry name" value="EF-hand"/>
    <property type="match status" value="1"/>
</dbReference>
<proteinExistence type="predicted"/>
<dbReference type="GO" id="GO:0005509">
    <property type="term" value="F:calcium ion binding"/>
    <property type="evidence" value="ECO:0007669"/>
    <property type="project" value="InterPro"/>
</dbReference>